<dbReference type="AlphaFoldDB" id="A0AAD5RSC6"/>
<evidence type="ECO:0000313" key="3">
    <source>
        <dbReference type="Proteomes" id="UP001201980"/>
    </source>
</evidence>
<keyword evidence="1" id="KW-1133">Transmembrane helix</keyword>
<reference evidence="2" key="1">
    <citation type="submission" date="2022-07" db="EMBL/GenBank/DDBJ databases">
        <title>Draft genome sequence of Zalerion maritima ATCC 34329, a (micro)plastics degrading marine fungus.</title>
        <authorList>
            <person name="Paco A."/>
            <person name="Goncalves M.F.M."/>
            <person name="Rocha-Santos T.A.P."/>
            <person name="Alves A."/>
        </authorList>
    </citation>
    <scope>NUCLEOTIDE SEQUENCE</scope>
    <source>
        <strain evidence="2">ATCC 34329</strain>
    </source>
</reference>
<feature type="transmembrane region" description="Helical" evidence="1">
    <location>
        <begin position="186"/>
        <end position="209"/>
    </location>
</feature>
<keyword evidence="3" id="KW-1185">Reference proteome</keyword>
<protein>
    <submittedName>
        <fullName evidence="2">Uncharacterized protein</fullName>
    </submittedName>
</protein>
<keyword evidence="1" id="KW-0472">Membrane</keyword>
<feature type="transmembrane region" description="Helical" evidence="1">
    <location>
        <begin position="328"/>
        <end position="351"/>
    </location>
</feature>
<dbReference type="EMBL" id="JAKWBI020000090">
    <property type="protein sequence ID" value="KAJ2903123.1"/>
    <property type="molecule type" value="Genomic_DNA"/>
</dbReference>
<accession>A0AAD5RSC6</accession>
<feature type="transmembrane region" description="Helical" evidence="1">
    <location>
        <begin position="99"/>
        <end position="121"/>
    </location>
</feature>
<sequence>MSEFNCSVFTNYKSLEQYMSLLEDETDFDPELLGACKIEICSAIWGIGNPDIAGIGMMAGYILEFVLGFVLATITFVLRSNDIADEWLREIFFKAVDGAFVSFFDAAIHFALAIQIASIVLLAQRDFSDTTAGLGAVDTQVSWAVSVICLVPLLYPLFFLQGEPRNDVLDKAKEEKLLKGRGRYRYWLYCLAVCLSFYPFLTQCVHGFAPSTREEAVSDSDFNTIVEVCYSQDNQRLSGREEDVLKWFETLGWVAVFFPALGGLWALTPKSWRHGLIQSKYNSGRARWLLLVIPWVLEVPLLWGLFRLRSVNKGLAGSIEAVYEDDEWGFGQIVSLVIFAPVIFEFGYTYWESWVVQDAVHQSNIAGQA</sequence>
<keyword evidence="1" id="KW-0812">Transmembrane</keyword>
<feature type="transmembrane region" description="Helical" evidence="1">
    <location>
        <begin position="141"/>
        <end position="160"/>
    </location>
</feature>
<organism evidence="2 3">
    <name type="scientific">Zalerion maritima</name>
    <dbReference type="NCBI Taxonomy" id="339359"/>
    <lineage>
        <taxon>Eukaryota</taxon>
        <taxon>Fungi</taxon>
        <taxon>Dikarya</taxon>
        <taxon>Ascomycota</taxon>
        <taxon>Pezizomycotina</taxon>
        <taxon>Sordariomycetes</taxon>
        <taxon>Lulworthiomycetidae</taxon>
        <taxon>Lulworthiales</taxon>
        <taxon>Lulworthiaceae</taxon>
        <taxon>Zalerion</taxon>
    </lineage>
</organism>
<feature type="transmembrane region" description="Helical" evidence="1">
    <location>
        <begin position="288"/>
        <end position="308"/>
    </location>
</feature>
<evidence type="ECO:0000256" key="1">
    <source>
        <dbReference type="SAM" id="Phobius"/>
    </source>
</evidence>
<proteinExistence type="predicted"/>
<feature type="transmembrane region" description="Helical" evidence="1">
    <location>
        <begin position="250"/>
        <end position="267"/>
    </location>
</feature>
<gene>
    <name evidence="2" type="ORF">MKZ38_010387</name>
</gene>
<evidence type="ECO:0000313" key="2">
    <source>
        <dbReference type="EMBL" id="KAJ2903123.1"/>
    </source>
</evidence>
<feature type="transmembrane region" description="Helical" evidence="1">
    <location>
        <begin position="58"/>
        <end position="78"/>
    </location>
</feature>
<name>A0AAD5RSC6_9PEZI</name>
<dbReference type="Proteomes" id="UP001201980">
    <property type="component" value="Unassembled WGS sequence"/>
</dbReference>
<comment type="caution">
    <text evidence="2">The sequence shown here is derived from an EMBL/GenBank/DDBJ whole genome shotgun (WGS) entry which is preliminary data.</text>
</comment>